<dbReference type="Proteomes" id="UP000076486">
    <property type="component" value="Unassembled WGS sequence"/>
</dbReference>
<dbReference type="RefSeq" id="WP_063368579.1">
    <property type="nucleotide sequence ID" value="NZ_AUYC01000035.1"/>
</dbReference>
<dbReference type="AlphaFoldDB" id="A0A162BGU6"/>
<reference evidence="1 2" key="1">
    <citation type="submission" date="2013-07" db="EMBL/GenBank/DDBJ databases">
        <title>Comparative Genomic and Metabolomic Analysis of Twelve Strains of Pseudoalteromonas luteoviolacea.</title>
        <authorList>
            <person name="Vynne N.G."/>
            <person name="Mansson M."/>
            <person name="Gram L."/>
        </authorList>
    </citation>
    <scope>NUCLEOTIDE SEQUENCE [LARGE SCALE GENOMIC DNA]</scope>
    <source>
        <strain evidence="1 2">CPMOR-1</strain>
    </source>
</reference>
<name>A0A162BGU6_9GAMM</name>
<proteinExistence type="predicted"/>
<evidence type="ECO:0000313" key="1">
    <source>
        <dbReference type="EMBL" id="KZN61890.1"/>
    </source>
</evidence>
<protein>
    <recommendedName>
        <fullName evidence="3">DUF1877 family protein</fullName>
    </recommendedName>
</protein>
<evidence type="ECO:0008006" key="3">
    <source>
        <dbReference type="Google" id="ProtNLM"/>
    </source>
</evidence>
<gene>
    <name evidence="1" type="ORF">N473_20325</name>
</gene>
<evidence type="ECO:0000313" key="2">
    <source>
        <dbReference type="Proteomes" id="UP000076486"/>
    </source>
</evidence>
<organism evidence="1 2">
    <name type="scientific">Pseudoalteromonas luteoviolacea CPMOR-1</name>
    <dbReference type="NCBI Taxonomy" id="1365248"/>
    <lineage>
        <taxon>Bacteria</taxon>
        <taxon>Pseudomonadati</taxon>
        <taxon>Pseudomonadota</taxon>
        <taxon>Gammaproteobacteria</taxon>
        <taxon>Alteromonadales</taxon>
        <taxon>Pseudoalteromonadaceae</taxon>
        <taxon>Pseudoalteromonas</taxon>
    </lineage>
</organism>
<sequence length="191" mass="22138">MASYFTIFSLPDHHIDYLKQNEDEIFEYMDGELVCRKTTQKLKRLIFKALNLTHKNIDFPTQPVETFNPDINHKSVPTFHFILNGTTDFILGAGTIFQTWLSTDTHSAINMDNMNENFAFKSEMVPDLLKIVNQLTDSKIKSRYCEWFSVNYPEHTPCDIELSELCDGFVTFRNGLEHAVENKLGIMWVAC</sequence>
<dbReference type="EMBL" id="AUYC01000035">
    <property type="protein sequence ID" value="KZN61890.1"/>
    <property type="molecule type" value="Genomic_DNA"/>
</dbReference>
<accession>A0A162BGU6</accession>
<dbReference type="PATRIC" id="fig|1365248.3.peg.3128"/>
<comment type="caution">
    <text evidence="1">The sequence shown here is derived from an EMBL/GenBank/DDBJ whole genome shotgun (WGS) entry which is preliminary data.</text>
</comment>